<evidence type="ECO:0000256" key="1">
    <source>
        <dbReference type="SAM" id="MobiDB-lite"/>
    </source>
</evidence>
<evidence type="ECO:0000313" key="4">
    <source>
        <dbReference type="EMBL" id="USS43302.1"/>
    </source>
</evidence>
<accession>A0AAP9XZ15</accession>
<dbReference type="GeneID" id="45695426"/>
<dbReference type="EMBL" id="CP065600">
    <property type="protein sequence ID" value="QPQ90664.1"/>
    <property type="molecule type" value="Genomic_DNA"/>
</dbReference>
<dbReference type="AlphaFoldDB" id="A0AAP9XZ15"/>
<reference evidence="4" key="2">
    <citation type="submission" date="2022-06" db="EMBL/GenBank/DDBJ databases">
        <title>Draft genome sequence of Burkholderia glumae strain GR20004 isolated from rice panicle showing bacterial panicle blight.</title>
        <authorList>
            <person name="Choi S.Y."/>
            <person name="Lee Y.H."/>
        </authorList>
    </citation>
    <scope>NUCLEOTIDE SEQUENCE</scope>
    <source>
        <strain evidence="4">GR20004</strain>
    </source>
</reference>
<dbReference type="Proteomes" id="UP001056386">
    <property type="component" value="Chromosome 2"/>
</dbReference>
<evidence type="ECO:0000313" key="5">
    <source>
        <dbReference type="Proteomes" id="UP000594892"/>
    </source>
</evidence>
<dbReference type="EMBL" id="CP099583">
    <property type="protein sequence ID" value="USS43302.1"/>
    <property type="molecule type" value="Genomic_DNA"/>
</dbReference>
<sequence length="145" mass="15848">MTADQFRDLIDRHGANPRRWPAPCREAAWRHADALGDALRDTLAPARLLDALLDAADAPPPSEALQRRILASFPRRPPRWIARHPWWSGAGLIGIAAAGCTAGFMLMSMLMSVPPGRHPAPGSPYDAGTFRENAFDWPTSGKDSE</sequence>
<evidence type="ECO:0000313" key="3">
    <source>
        <dbReference type="EMBL" id="QPQ90664.1"/>
    </source>
</evidence>
<proteinExistence type="predicted"/>
<reference evidence="3 5" key="1">
    <citation type="submission" date="2020-12" db="EMBL/GenBank/DDBJ databases">
        <title>FDA dAtabase for Regulatory Grade micrObial Sequences (FDA-ARGOS): Supporting development and validation of Infectious Disease Dx tests.</title>
        <authorList>
            <person name="Minogue T."/>
            <person name="Wolcott M."/>
            <person name="Wasieloski L."/>
            <person name="Aguilar W."/>
            <person name="Moore D."/>
            <person name="Jaissle J."/>
            <person name="Tallon L."/>
            <person name="Sadzewicz L."/>
            <person name="Zhao X."/>
            <person name="Boylan J."/>
            <person name="Ott S."/>
            <person name="Bowen H."/>
            <person name="Vavikolanu K."/>
            <person name="Mehta A."/>
            <person name="Aluvathingal J."/>
            <person name="Nadendla S."/>
            <person name="Yan Y."/>
            <person name="Sichtig H."/>
        </authorList>
    </citation>
    <scope>NUCLEOTIDE SEQUENCE [LARGE SCALE GENOMIC DNA]</scope>
    <source>
        <strain evidence="3 5">FDAARGOS_949</strain>
    </source>
</reference>
<keyword evidence="2" id="KW-0472">Membrane</keyword>
<protein>
    <submittedName>
        <fullName evidence="3">Uncharacterized protein</fullName>
    </submittedName>
</protein>
<keyword evidence="2" id="KW-1133">Transmembrane helix</keyword>
<keyword evidence="6" id="KW-1185">Reference proteome</keyword>
<evidence type="ECO:0000313" key="6">
    <source>
        <dbReference type="Proteomes" id="UP001056386"/>
    </source>
</evidence>
<keyword evidence="2" id="KW-0812">Transmembrane</keyword>
<evidence type="ECO:0000256" key="2">
    <source>
        <dbReference type="SAM" id="Phobius"/>
    </source>
</evidence>
<name>A0AAP9XZ15_BURGL</name>
<organism evidence="3 5">
    <name type="scientific">Burkholderia glumae</name>
    <name type="common">Pseudomonas glumae</name>
    <dbReference type="NCBI Taxonomy" id="337"/>
    <lineage>
        <taxon>Bacteria</taxon>
        <taxon>Pseudomonadati</taxon>
        <taxon>Pseudomonadota</taxon>
        <taxon>Betaproteobacteria</taxon>
        <taxon>Burkholderiales</taxon>
        <taxon>Burkholderiaceae</taxon>
        <taxon>Burkholderia</taxon>
    </lineage>
</organism>
<feature type="transmembrane region" description="Helical" evidence="2">
    <location>
        <begin position="86"/>
        <end position="107"/>
    </location>
</feature>
<feature type="region of interest" description="Disordered" evidence="1">
    <location>
        <begin position="123"/>
        <end position="145"/>
    </location>
</feature>
<dbReference type="Proteomes" id="UP000594892">
    <property type="component" value="Chromosome 1"/>
</dbReference>
<gene>
    <name evidence="3" type="ORF">I6H06_02620</name>
    <name evidence="4" type="ORF">NFI99_02155</name>
</gene>
<dbReference type="RefSeq" id="WP_012733286.1">
    <property type="nucleotide sequence ID" value="NZ_CP021075.1"/>
</dbReference>